<evidence type="ECO:0000256" key="5">
    <source>
        <dbReference type="ARBA" id="ARBA00022833"/>
    </source>
</evidence>
<evidence type="ECO:0000256" key="1">
    <source>
        <dbReference type="ARBA" id="ARBA00004123"/>
    </source>
</evidence>
<dbReference type="SUPFAM" id="SSF57667">
    <property type="entry name" value="beta-beta-alpha zinc fingers"/>
    <property type="match status" value="1"/>
</dbReference>
<feature type="region of interest" description="Disordered" evidence="8">
    <location>
        <begin position="292"/>
        <end position="314"/>
    </location>
</feature>
<feature type="region of interest" description="Disordered" evidence="8">
    <location>
        <begin position="499"/>
        <end position="519"/>
    </location>
</feature>
<keyword evidence="6" id="KW-0539">Nucleus</keyword>
<dbReference type="STRING" id="27342.A0A0H2S566"/>
<dbReference type="OrthoDB" id="6077919at2759"/>
<comment type="subcellular location">
    <subcellularLocation>
        <location evidence="1">Nucleus</location>
    </subcellularLocation>
</comment>
<reference evidence="10 11" key="1">
    <citation type="submission" date="2015-04" db="EMBL/GenBank/DDBJ databases">
        <title>Complete genome sequence of Schizopora paradoxa KUC8140, a cosmopolitan wood degrader in East Asia.</title>
        <authorList>
            <consortium name="DOE Joint Genome Institute"/>
            <person name="Min B."/>
            <person name="Park H."/>
            <person name="Jang Y."/>
            <person name="Kim J.-J."/>
            <person name="Kim K.H."/>
            <person name="Pangilinan J."/>
            <person name="Lipzen A."/>
            <person name="Riley R."/>
            <person name="Grigoriev I.V."/>
            <person name="Spatafora J.W."/>
            <person name="Choi I.-G."/>
        </authorList>
    </citation>
    <scope>NUCLEOTIDE SEQUENCE [LARGE SCALE GENOMIC DNA]</scope>
    <source>
        <strain evidence="10 11">KUC8140</strain>
    </source>
</reference>
<dbReference type="PANTHER" id="PTHR16515">
    <property type="entry name" value="PR DOMAIN ZINC FINGER PROTEIN"/>
    <property type="match status" value="1"/>
</dbReference>
<keyword evidence="11" id="KW-1185">Reference proteome</keyword>
<feature type="region of interest" description="Disordered" evidence="8">
    <location>
        <begin position="538"/>
        <end position="646"/>
    </location>
</feature>
<dbReference type="InterPro" id="IPR013087">
    <property type="entry name" value="Znf_C2H2_type"/>
</dbReference>
<feature type="compositionally biased region" description="Low complexity" evidence="8">
    <location>
        <begin position="20"/>
        <end position="37"/>
    </location>
</feature>
<dbReference type="InParanoid" id="A0A0H2S566"/>
<dbReference type="GO" id="GO:0005634">
    <property type="term" value="C:nucleus"/>
    <property type="evidence" value="ECO:0007669"/>
    <property type="project" value="UniProtKB-SubCell"/>
</dbReference>
<dbReference type="SMART" id="SM00355">
    <property type="entry name" value="ZnF_C2H2"/>
    <property type="match status" value="2"/>
</dbReference>
<dbReference type="Proteomes" id="UP000053477">
    <property type="component" value="Unassembled WGS sequence"/>
</dbReference>
<dbReference type="GO" id="GO:0008270">
    <property type="term" value="F:zinc ion binding"/>
    <property type="evidence" value="ECO:0007669"/>
    <property type="project" value="UniProtKB-KW"/>
</dbReference>
<dbReference type="EMBL" id="KQ085887">
    <property type="protein sequence ID" value="KLO19390.1"/>
    <property type="molecule type" value="Genomic_DNA"/>
</dbReference>
<keyword evidence="4 7" id="KW-0863">Zinc-finger</keyword>
<sequence length="700" mass="74815">MASQNSYPYATGLPYDVRRSQSQSAQSAQFASMQNNNYPPQFPDDVSHSWTYSQSPTSPLSPVSPASIGASKTYTLAGALNPRPKSRQHPASASHSLSAVPASNSSSTAVSGQHQSAIQHASAVSTTYGSPGINTGNMRSSFKQPAVPILSQPQPPSRVSMNAMRSPVDFMDDDDLEGDYVVEVFDQPNQYDEPGATSNAHHFHSAQGNNGQFNAYQPVSSPSPELQYPLGVSGTPEDFRLGLRATHQAAFGFYPENLQMQMQAQQLPSSNPFAANHLPAHMQQQQFRYMAQAAGDHTSRTADAGAHYAGSGTGAREAGAFKEHDFLTSPAASSLASSNALSGRSAAAQNIVSGLQKGKDKEREHAAMPALPGVPADHGHGGSKPAKSQNPLSSSSSSIARSRPSVQGTKEAKPNSSAANTKEPHYKTVKVDHPSSAPGEPPKKVKMHQCPVCDKLFPRPSGLDTHMNSHSGARPFKCPLELCNKTFAVRSNARRHLKTHGITLPGDGDGKDDSGKDEYQVGFEDPVVINVHEFEADAMGGDSAGGSQRGRPRQRRVELRWVPPSLAGRTNVGRLRSLSPASDMADVDAPDGDDGEGEGSHDDDEEPSSSGKSSSTRARTPRHPSAVDLTFSQRRRPGLHVASTPLHPVKSTDAATCGDLSVKYEERNSYAESGVYPYHPQQWRCLPGPALVYALHELKI</sequence>
<feature type="compositionally biased region" description="Acidic residues" evidence="8">
    <location>
        <begin position="585"/>
        <end position="607"/>
    </location>
</feature>
<evidence type="ECO:0000256" key="2">
    <source>
        <dbReference type="ARBA" id="ARBA00022723"/>
    </source>
</evidence>
<feature type="region of interest" description="Disordered" evidence="8">
    <location>
        <begin position="80"/>
        <end position="123"/>
    </location>
</feature>
<evidence type="ECO:0000256" key="7">
    <source>
        <dbReference type="PROSITE-ProRule" id="PRU00042"/>
    </source>
</evidence>
<feature type="compositionally biased region" description="Low complexity" evidence="8">
    <location>
        <begin position="94"/>
        <end position="111"/>
    </location>
</feature>
<evidence type="ECO:0000313" key="11">
    <source>
        <dbReference type="Proteomes" id="UP000053477"/>
    </source>
</evidence>
<evidence type="ECO:0000256" key="3">
    <source>
        <dbReference type="ARBA" id="ARBA00022737"/>
    </source>
</evidence>
<accession>A0A0H2S566</accession>
<feature type="domain" description="C2H2-type" evidence="9">
    <location>
        <begin position="448"/>
        <end position="475"/>
    </location>
</feature>
<evidence type="ECO:0000313" key="10">
    <source>
        <dbReference type="EMBL" id="KLO19390.1"/>
    </source>
</evidence>
<organism evidence="10 11">
    <name type="scientific">Schizopora paradoxa</name>
    <dbReference type="NCBI Taxonomy" id="27342"/>
    <lineage>
        <taxon>Eukaryota</taxon>
        <taxon>Fungi</taxon>
        <taxon>Dikarya</taxon>
        <taxon>Basidiomycota</taxon>
        <taxon>Agaricomycotina</taxon>
        <taxon>Agaricomycetes</taxon>
        <taxon>Hymenochaetales</taxon>
        <taxon>Schizoporaceae</taxon>
        <taxon>Schizopora</taxon>
    </lineage>
</organism>
<evidence type="ECO:0000256" key="8">
    <source>
        <dbReference type="SAM" id="MobiDB-lite"/>
    </source>
</evidence>
<name>A0A0H2S566_9AGAM</name>
<dbReference type="InterPro" id="IPR036236">
    <property type="entry name" value="Znf_C2H2_sf"/>
</dbReference>
<feature type="compositionally biased region" description="Low complexity" evidence="8">
    <location>
        <begin position="393"/>
        <end position="405"/>
    </location>
</feature>
<gene>
    <name evidence="10" type="ORF">SCHPADRAFT_898956</name>
</gene>
<dbReference type="PANTHER" id="PTHR16515:SF66">
    <property type="entry name" value="C2H2-TYPE DOMAIN-CONTAINING PROTEIN"/>
    <property type="match status" value="1"/>
</dbReference>
<keyword evidence="5" id="KW-0862">Zinc</keyword>
<feature type="compositionally biased region" description="Polar residues" evidence="8">
    <location>
        <begin position="112"/>
        <end position="123"/>
    </location>
</feature>
<dbReference type="AlphaFoldDB" id="A0A0H2S566"/>
<evidence type="ECO:0000256" key="6">
    <source>
        <dbReference type="ARBA" id="ARBA00023242"/>
    </source>
</evidence>
<dbReference type="PROSITE" id="PS50157">
    <property type="entry name" value="ZINC_FINGER_C2H2_2"/>
    <property type="match status" value="2"/>
</dbReference>
<dbReference type="InterPro" id="IPR050331">
    <property type="entry name" value="Zinc_finger"/>
</dbReference>
<feature type="compositionally biased region" description="Polar residues" evidence="8">
    <location>
        <begin position="48"/>
        <end position="61"/>
    </location>
</feature>
<feature type="compositionally biased region" description="Basic and acidic residues" evidence="8">
    <location>
        <begin position="422"/>
        <end position="433"/>
    </location>
</feature>
<dbReference type="Pfam" id="PF00096">
    <property type="entry name" value="zf-C2H2"/>
    <property type="match status" value="2"/>
</dbReference>
<protein>
    <recommendedName>
        <fullName evidence="9">C2H2-type domain-containing protein</fullName>
    </recommendedName>
</protein>
<feature type="domain" description="C2H2-type" evidence="9">
    <location>
        <begin position="476"/>
        <end position="505"/>
    </location>
</feature>
<keyword evidence="3" id="KW-0677">Repeat</keyword>
<dbReference type="Gene3D" id="3.30.160.60">
    <property type="entry name" value="Classic Zinc Finger"/>
    <property type="match status" value="2"/>
</dbReference>
<evidence type="ECO:0000256" key="4">
    <source>
        <dbReference type="ARBA" id="ARBA00022771"/>
    </source>
</evidence>
<proteinExistence type="predicted"/>
<keyword evidence="2" id="KW-0479">Metal-binding</keyword>
<feature type="region of interest" description="Disordered" evidence="8">
    <location>
        <begin position="370"/>
        <end position="446"/>
    </location>
</feature>
<feature type="region of interest" description="Disordered" evidence="8">
    <location>
        <begin position="1"/>
        <end position="68"/>
    </location>
</feature>
<dbReference type="GO" id="GO:0010468">
    <property type="term" value="P:regulation of gene expression"/>
    <property type="evidence" value="ECO:0007669"/>
    <property type="project" value="TreeGrafter"/>
</dbReference>
<dbReference type="PROSITE" id="PS00028">
    <property type="entry name" value="ZINC_FINGER_C2H2_1"/>
    <property type="match status" value="2"/>
</dbReference>
<evidence type="ECO:0000259" key="9">
    <source>
        <dbReference type="PROSITE" id="PS50157"/>
    </source>
</evidence>
<feature type="compositionally biased region" description="Basic and acidic residues" evidence="8">
    <location>
        <begin position="508"/>
        <end position="519"/>
    </location>
</feature>